<dbReference type="OrthoDB" id="190168at2"/>
<feature type="domain" description="4'-phosphopantetheinyl transferase" evidence="3">
    <location>
        <begin position="115"/>
        <end position="190"/>
    </location>
</feature>
<dbReference type="RefSeq" id="WP_092547576.1">
    <property type="nucleotide sequence ID" value="NZ_FNPZ01000001.1"/>
</dbReference>
<sequence length="238" mass="24299">MSAPASALPVVSPVDVLVALHPDRGDPATDQRMLAALAAPLASASASRLPGEEPGIEAAAVDTTFAITHHCSACGSTGHGRPLLVSADGVPVPAVHLSLSRAAGWVALAATLAAPVGIDIESLSSVRTAAFDDVAFDDHERATLIAHAETHGPAAADRMRTLAWAAKEAVLKAAGTGLRADPRTVPLDLDRPDDLVALRSGSPRLVVLPGMPAGVLGCLAVVADRRPRIRVVTPSFTV</sequence>
<dbReference type="AlphaFoldDB" id="A0A1H3JI86"/>
<keyword evidence="2 4" id="KW-0808">Transferase</keyword>
<organism evidence="4 5">
    <name type="scientific">Herbiconiux ginsengi</name>
    <dbReference type="NCBI Taxonomy" id="381665"/>
    <lineage>
        <taxon>Bacteria</taxon>
        <taxon>Bacillati</taxon>
        <taxon>Actinomycetota</taxon>
        <taxon>Actinomycetes</taxon>
        <taxon>Micrococcales</taxon>
        <taxon>Microbacteriaceae</taxon>
        <taxon>Herbiconiux</taxon>
    </lineage>
</organism>
<evidence type="ECO:0000313" key="5">
    <source>
        <dbReference type="Proteomes" id="UP000198891"/>
    </source>
</evidence>
<accession>A0A1H3JI86</accession>
<evidence type="ECO:0000313" key="4">
    <source>
        <dbReference type="EMBL" id="SDY39636.1"/>
    </source>
</evidence>
<dbReference type="GO" id="GO:0008897">
    <property type="term" value="F:holo-[acyl-carrier-protein] synthase activity"/>
    <property type="evidence" value="ECO:0007669"/>
    <property type="project" value="InterPro"/>
</dbReference>
<dbReference type="InterPro" id="IPR050559">
    <property type="entry name" value="P-Pant_transferase_sf"/>
</dbReference>
<dbReference type="InterPro" id="IPR008278">
    <property type="entry name" value="4-PPantetheinyl_Trfase_dom"/>
</dbReference>
<evidence type="ECO:0000256" key="2">
    <source>
        <dbReference type="ARBA" id="ARBA00022679"/>
    </source>
</evidence>
<evidence type="ECO:0000259" key="3">
    <source>
        <dbReference type="Pfam" id="PF01648"/>
    </source>
</evidence>
<gene>
    <name evidence="4" type="ORF">SAMN05216554_0189</name>
</gene>
<dbReference type="STRING" id="381665.SAMN05216554_0189"/>
<name>A0A1H3JI86_9MICO</name>
<protein>
    <submittedName>
        <fullName evidence="4">4'-phosphopantetheinyl transferase</fullName>
    </submittedName>
</protein>
<dbReference type="PANTHER" id="PTHR12215">
    <property type="entry name" value="PHOSPHOPANTETHEINE TRANSFERASE"/>
    <property type="match status" value="1"/>
</dbReference>
<dbReference type="PANTHER" id="PTHR12215:SF10">
    <property type="entry name" value="L-AMINOADIPATE-SEMIALDEHYDE DEHYDROGENASE-PHOSPHOPANTETHEINYL TRANSFERASE"/>
    <property type="match status" value="1"/>
</dbReference>
<dbReference type="Gene3D" id="3.90.470.20">
    <property type="entry name" value="4'-phosphopantetheinyl transferase domain"/>
    <property type="match status" value="2"/>
</dbReference>
<dbReference type="GO" id="GO:0019878">
    <property type="term" value="P:lysine biosynthetic process via aminoadipic acid"/>
    <property type="evidence" value="ECO:0007669"/>
    <property type="project" value="TreeGrafter"/>
</dbReference>
<dbReference type="SUPFAM" id="SSF56214">
    <property type="entry name" value="4'-phosphopantetheinyl transferase"/>
    <property type="match status" value="1"/>
</dbReference>
<dbReference type="Pfam" id="PF01648">
    <property type="entry name" value="ACPS"/>
    <property type="match status" value="1"/>
</dbReference>
<dbReference type="Proteomes" id="UP000198891">
    <property type="component" value="Unassembled WGS sequence"/>
</dbReference>
<dbReference type="InterPro" id="IPR037143">
    <property type="entry name" value="4-PPantetheinyl_Trfase_dom_sf"/>
</dbReference>
<dbReference type="GO" id="GO:0005829">
    <property type="term" value="C:cytosol"/>
    <property type="evidence" value="ECO:0007669"/>
    <property type="project" value="TreeGrafter"/>
</dbReference>
<reference evidence="4 5" key="1">
    <citation type="submission" date="2016-10" db="EMBL/GenBank/DDBJ databases">
        <authorList>
            <person name="de Groot N.N."/>
        </authorList>
    </citation>
    <scope>NUCLEOTIDE SEQUENCE [LARGE SCALE GENOMIC DNA]</scope>
    <source>
        <strain evidence="4 5">CGMCC 4.3491</strain>
    </source>
</reference>
<keyword evidence="5" id="KW-1185">Reference proteome</keyword>
<comment type="similarity">
    <text evidence="1">Belongs to the P-Pant transferase superfamily. Gsp/Sfp/HetI/AcpT family.</text>
</comment>
<proteinExistence type="inferred from homology"/>
<evidence type="ECO:0000256" key="1">
    <source>
        <dbReference type="ARBA" id="ARBA00010990"/>
    </source>
</evidence>
<dbReference type="GO" id="GO:0000287">
    <property type="term" value="F:magnesium ion binding"/>
    <property type="evidence" value="ECO:0007669"/>
    <property type="project" value="InterPro"/>
</dbReference>
<dbReference type="EMBL" id="FNPZ01000001">
    <property type="protein sequence ID" value="SDY39636.1"/>
    <property type="molecule type" value="Genomic_DNA"/>
</dbReference>